<dbReference type="KEGG" id="rbg:BG454_00410"/>
<keyword evidence="3" id="KW-1185">Reference proteome</keyword>
<dbReference type="RefSeq" id="WP_100319040.1">
    <property type="nucleotide sequence ID" value="NZ_CP024899.1"/>
</dbReference>
<evidence type="ECO:0000313" key="2">
    <source>
        <dbReference type="EMBL" id="ATX64484.1"/>
    </source>
</evidence>
<feature type="chain" id="PRO_5014849452" description="Transporter" evidence="1">
    <location>
        <begin position="28"/>
        <end position="284"/>
    </location>
</feature>
<protein>
    <recommendedName>
        <fullName evidence="4">Transporter</fullName>
    </recommendedName>
</protein>
<gene>
    <name evidence="2" type="ORF">BG454_00410</name>
</gene>
<reference evidence="2 3" key="1">
    <citation type="submission" date="2017-11" db="EMBL/GenBank/DDBJ databases">
        <title>Revised Sequence and Annotation of the Rhodobaca barguzinensis strain alga05 Genome.</title>
        <authorList>
            <person name="Kopejtka K."/>
            <person name="Tomasch J.M."/>
            <person name="Bunk B."/>
            <person name="Koblizek M."/>
        </authorList>
    </citation>
    <scope>NUCLEOTIDE SEQUENCE [LARGE SCALE GENOMIC DNA]</scope>
    <source>
        <strain evidence="3">alga05</strain>
    </source>
</reference>
<dbReference type="OrthoDB" id="7851054at2"/>
<evidence type="ECO:0008006" key="4">
    <source>
        <dbReference type="Google" id="ProtNLM"/>
    </source>
</evidence>
<organism evidence="2 3">
    <name type="scientific">Roseinatronobacter bogoriensis subsp. barguzinensis</name>
    <dbReference type="NCBI Taxonomy" id="441209"/>
    <lineage>
        <taxon>Bacteria</taxon>
        <taxon>Pseudomonadati</taxon>
        <taxon>Pseudomonadota</taxon>
        <taxon>Alphaproteobacteria</taxon>
        <taxon>Rhodobacterales</taxon>
        <taxon>Paracoccaceae</taxon>
        <taxon>Roseinatronobacter</taxon>
    </lineage>
</organism>
<dbReference type="AlphaFoldDB" id="A0A2K8K4U2"/>
<keyword evidence="1" id="KW-0732">Signal</keyword>
<dbReference type="Proteomes" id="UP000228948">
    <property type="component" value="Chromosome"/>
</dbReference>
<dbReference type="STRING" id="441209.GCA_001870665_00258"/>
<evidence type="ECO:0000256" key="1">
    <source>
        <dbReference type="SAM" id="SignalP"/>
    </source>
</evidence>
<dbReference type="EMBL" id="CP024899">
    <property type="protein sequence ID" value="ATX64484.1"/>
    <property type="molecule type" value="Genomic_DNA"/>
</dbReference>
<proteinExistence type="predicted"/>
<accession>A0A2K8K4U2</accession>
<feature type="signal peptide" evidence="1">
    <location>
        <begin position="1"/>
        <end position="27"/>
    </location>
</feature>
<name>A0A2K8K4U2_9RHOB</name>
<sequence>MNFPIPLRSLVWCCLVLVLLLPLPSHAQDAEEFLADLRALAAQQQHRTPAPRVPQASTVGIPSGFGLGHGSIGFGAAFTNRRDRTINDWDGSAVISFGFGDARRALGAEVHLGLVSLTPPWRRSGDSSVLGEDGNLSFKLFREFHNPRTGRVSALSIGASNALRWGDPKTVPVNYYISGSTTFAVPWGNASTRPGMLTLGMGSAVRNIERDFGVFGGVAMGLTPSMSVGVSWLGDEAIIGTQFTPQFGQSMNLQLGLYYADATRRVSSSGRFILNVSVLAQGLY</sequence>
<evidence type="ECO:0000313" key="3">
    <source>
        <dbReference type="Proteomes" id="UP000228948"/>
    </source>
</evidence>